<organism evidence="2 4">
    <name type="scientific">Xylella taiwanensis</name>
    <dbReference type="NCBI Taxonomy" id="1444770"/>
    <lineage>
        <taxon>Bacteria</taxon>
        <taxon>Pseudomonadati</taxon>
        <taxon>Pseudomonadota</taxon>
        <taxon>Gammaproteobacteria</taxon>
        <taxon>Lysobacterales</taxon>
        <taxon>Lysobacteraceae</taxon>
        <taxon>Xylella</taxon>
    </lineage>
</organism>
<dbReference type="GeneID" id="68900564"/>
<dbReference type="EMBL" id="JAJPPU010000002">
    <property type="protein sequence ID" value="MCD8473672.1"/>
    <property type="molecule type" value="Genomic_DNA"/>
</dbReference>
<dbReference type="RefSeq" id="WP_160165118.1">
    <property type="nucleotide sequence ID" value="NZ_CP053627.1"/>
</dbReference>
<dbReference type="AlphaFoldDB" id="Z9JMN8"/>
<accession>Z9JMN8</accession>
<dbReference type="PATRIC" id="fig|1444770.3.peg.450"/>
<evidence type="ECO:0000313" key="3">
    <source>
        <dbReference type="EMBL" id="MCD8473672.1"/>
    </source>
</evidence>
<keyword evidence="1" id="KW-1133">Transmembrane helix</keyword>
<feature type="transmembrane region" description="Helical" evidence="1">
    <location>
        <begin position="12"/>
        <end position="35"/>
    </location>
</feature>
<name>Z9JMN8_9GAMM</name>
<gene>
    <name evidence="2" type="ORF">AF72_01855</name>
    <name evidence="3" type="ORF">LPH55_09445</name>
</gene>
<dbReference type="EMBL" id="JDSQ01000002">
    <property type="protein sequence ID" value="EWS79268.1"/>
    <property type="molecule type" value="Genomic_DNA"/>
</dbReference>
<evidence type="ECO:0000313" key="5">
    <source>
        <dbReference type="Proteomes" id="UP001430701"/>
    </source>
</evidence>
<protein>
    <submittedName>
        <fullName evidence="2">Uncharacterized protein</fullName>
    </submittedName>
</protein>
<keyword evidence="1" id="KW-0812">Transmembrane</keyword>
<evidence type="ECO:0000313" key="4">
    <source>
        <dbReference type="Proteomes" id="UP000020406"/>
    </source>
</evidence>
<keyword evidence="5" id="KW-1185">Reference proteome</keyword>
<evidence type="ECO:0000256" key="1">
    <source>
        <dbReference type="SAM" id="Phobius"/>
    </source>
</evidence>
<keyword evidence="1" id="KW-0472">Membrane</keyword>
<dbReference type="STRING" id="1444770.AF72_01855"/>
<reference evidence="2 4" key="1">
    <citation type="journal article" date="2014" name="Genome Announc.">
        <title>Draft Genome Sequence of Xylella fastidiosa Pear Leaf Scorch Strain in Taiwan.</title>
        <authorList>
            <person name="Su C.C."/>
            <person name="Deng W.L."/>
            <person name="Jan F.J."/>
            <person name="Chang C.J."/>
            <person name="Huang H."/>
            <person name="Chen J."/>
        </authorList>
    </citation>
    <scope>NUCLEOTIDE SEQUENCE [LARGE SCALE GENOMIC DNA]</scope>
    <source>
        <strain evidence="2 4">PLS229</strain>
    </source>
</reference>
<dbReference type="Proteomes" id="UP000020406">
    <property type="component" value="Unassembled WGS sequence"/>
</dbReference>
<sequence length="56" mass="6003">MLMTISGHGKPLLRAVCVFIASAFIPISLITAIVIDLRISEAQAGQVISIFRVFAC</sequence>
<reference evidence="3" key="2">
    <citation type="submission" date="2021-11" db="EMBL/GenBank/DDBJ databases">
        <title>Genome sequence of Xylella taiwanensis PLS432.</title>
        <authorList>
            <person name="Weng L.-W."/>
            <person name="Su C.-C."/>
            <person name="Tsai C.-W."/>
            <person name="Kuo C.-H."/>
        </authorList>
    </citation>
    <scope>NUCLEOTIDE SEQUENCE</scope>
    <source>
        <strain evidence="3">PLS432</strain>
    </source>
</reference>
<proteinExistence type="predicted"/>
<dbReference type="Proteomes" id="UP001430701">
    <property type="component" value="Unassembled WGS sequence"/>
</dbReference>
<comment type="caution">
    <text evidence="2">The sequence shown here is derived from an EMBL/GenBank/DDBJ whole genome shotgun (WGS) entry which is preliminary data.</text>
</comment>
<evidence type="ECO:0000313" key="2">
    <source>
        <dbReference type="EMBL" id="EWS79268.1"/>
    </source>
</evidence>